<protein>
    <submittedName>
        <fullName evidence="2">Uncharacterized protein</fullName>
    </submittedName>
</protein>
<dbReference type="EMBL" id="GBRH01227238">
    <property type="protein sequence ID" value="JAD70657.1"/>
    <property type="molecule type" value="Transcribed_RNA"/>
</dbReference>
<evidence type="ECO:0000256" key="1">
    <source>
        <dbReference type="SAM" id="MobiDB-lite"/>
    </source>
</evidence>
<name>A0A0A9CGP0_ARUDO</name>
<reference evidence="2" key="1">
    <citation type="submission" date="2014-09" db="EMBL/GenBank/DDBJ databases">
        <authorList>
            <person name="Magalhaes I.L.F."/>
            <person name="Oliveira U."/>
            <person name="Santos F.R."/>
            <person name="Vidigal T.H.D.A."/>
            <person name="Brescovit A.D."/>
            <person name="Santos A.J."/>
        </authorList>
    </citation>
    <scope>NUCLEOTIDE SEQUENCE</scope>
    <source>
        <tissue evidence="2">Shoot tissue taken approximately 20 cm above the soil surface</tissue>
    </source>
</reference>
<evidence type="ECO:0000313" key="2">
    <source>
        <dbReference type="EMBL" id="JAD70657.1"/>
    </source>
</evidence>
<dbReference type="AlphaFoldDB" id="A0A0A9CGP0"/>
<organism evidence="2">
    <name type="scientific">Arundo donax</name>
    <name type="common">Giant reed</name>
    <name type="synonym">Donax arundinaceus</name>
    <dbReference type="NCBI Taxonomy" id="35708"/>
    <lineage>
        <taxon>Eukaryota</taxon>
        <taxon>Viridiplantae</taxon>
        <taxon>Streptophyta</taxon>
        <taxon>Embryophyta</taxon>
        <taxon>Tracheophyta</taxon>
        <taxon>Spermatophyta</taxon>
        <taxon>Magnoliopsida</taxon>
        <taxon>Liliopsida</taxon>
        <taxon>Poales</taxon>
        <taxon>Poaceae</taxon>
        <taxon>PACMAD clade</taxon>
        <taxon>Arundinoideae</taxon>
        <taxon>Arundineae</taxon>
        <taxon>Arundo</taxon>
    </lineage>
</organism>
<accession>A0A0A9CGP0</accession>
<reference evidence="2" key="2">
    <citation type="journal article" date="2015" name="Data Brief">
        <title>Shoot transcriptome of the giant reed, Arundo donax.</title>
        <authorList>
            <person name="Barrero R.A."/>
            <person name="Guerrero F.D."/>
            <person name="Moolhuijzen P."/>
            <person name="Goolsby J.A."/>
            <person name="Tidwell J."/>
            <person name="Bellgard S.E."/>
            <person name="Bellgard M.I."/>
        </authorList>
    </citation>
    <scope>NUCLEOTIDE SEQUENCE</scope>
    <source>
        <tissue evidence="2">Shoot tissue taken approximately 20 cm above the soil surface</tissue>
    </source>
</reference>
<proteinExistence type="predicted"/>
<sequence length="30" mass="3315">MPPPLLSSLQDQRLPRLLSGPEDGRTAGRR</sequence>
<feature type="region of interest" description="Disordered" evidence="1">
    <location>
        <begin position="1"/>
        <end position="30"/>
    </location>
</feature>